<comment type="subcellular location">
    <subcellularLocation>
        <location evidence="1">Nucleus</location>
    </subcellularLocation>
</comment>
<reference evidence="17 18" key="1">
    <citation type="journal article" date="2007" name="Nat. Biotechnol.">
        <title>Genome sequence of the lignocellulose-bioconverting and xylose-fermenting yeast Pichia stipitis.</title>
        <authorList>
            <person name="Jeffries T.W."/>
            <person name="Grigoriev I.V."/>
            <person name="Grimwood J."/>
            <person name="Laplaza J.M."/>
            <person name="Aerts A."/>
            <person name="Salamov A."/>
            <person name="Schmutz J."/>
            <person name="Lindquist E."/>
            <person name="Dehal P."/>
            <person name="Shapiro H."/>
            <person name="Jin Y.S."/>
            <person name="Passoth V."/>
            <person name="Richardson P.M."/>
        </authorList>
    </citation>
    <scope>NUCLEOTIDE SEQUENCE [LARGE SCALE GENOMIC DNA]</scope>
    <source>
        <strain evidence="18">ATCC 58785 / CBS 6054 / NBRC 10063 / NRRL Y-11545</strain>
    </source>
</reference>
<evidence type="ECO:0000256" key="3">
    <source>
        <dbReference type="ARBA" id="ARBA00022723"/>
    </source>
</evidence>
<keyword evidence="4" id="KW-0677">Repeat</keyword>
<evidence type="ECO:0000256" key="1">
    <source>
        <dbReference type="ARBA" id="ARBA00004123"/>
    </source>
</evidence>
<keyword evidence="6" id="KW-0862">Zinc</keyword>
<keyword evidence="5 14" id="KW-0863">Zinc-finger</keyword>
<evidence type="ECO:0000256" key="7">
    <source>
        <dbReference type="ARBA" id="ARBA00023015"/>
    </source>
</evidence>
<dbReference type="FunFam" id="3.30.160.60:FF:000089">
    <property type="entry name" value="DNA-binding protein creA"/>
    <property type="match status" value="1"/>
</dbReference>
<dbReference type="GeneID" id="4840200"/>
<organism evidence="17 18">
    <name type="scientific">Scheffersomyces stipitis (strain ATCC 58785 / CBS 6054 / NBRC 10063 / NRRL Y-11545)</name>
    <name type="common">Yeast</name>
    <name type="synonym">Pichia stipitis</name>
    <dbReference type="NCBI Taxonomy" id="322104"/>
    <lineage>
        <taxon>Eukaryota</taxon>
        <taxon>Fungi</taxon>
        <taxon>Dikarya</taxon>
        <taxon>Ascomycota</taxon>
        <taxon>Saccharomycotina</taxon>
        <taxon>Pichiomycetes</taxon>
        <taxon>Debaryomycetaceae</taxon>
        <taxon>Scheffersomyces</taxon>
    </lineage>
</organism>
<feature type="non-terminal residue" evidence="17">
    <location>
        <position position="250"/>
    </location>
</feature>
<dbReference type="GO" id="GO:0008270">
    <property type="term" value="F:zinc ion binding"/>
    <property type="evidence" value="ECO:0007669"/>
    <property type="project" value="UniProtKB-KW"/>
</dbReference>
<evidence type="ECO:0000256" key="13">
    <source>
        <dbReference type="ARBA" id="ARBA00068528"/>
    </source>
</evidence>
<dbReference type="KEGG" id="pic:PICST_48819"/>
<dbReference type="RefSeq" id="XP_001386018.2">
    <property type="nucleotide sequence ID" value="XM_001385981.1"/>
</dbReference>
<evidence type="ECO:0000256" key="4">
    <source>
        <dbReference type="ARBA" id="ARBA00022737"/>
    </source>
</evidence>
<feature type="region of interest" description="Disordered" evidence="15">
    <location>
        <begin position="190"/>
        <end position="211"/>
    </location>
</feature>
<evidence type="ECO:0000256" key="5">
    <source>
        <dbReference type="ARBA" id="ARBA00022771"/>
    </source>
</evidence>
<dbReference type="GO" id="GO:0005634">
    <property type="term" value="C:nucleus"/>
    <property type="evidence" value="ECO:0007669"/>
    <property type="project" value="UniProtKB-SubCell"/>
</dbReference>
<dbReference type="PROSITE" id="PS50157">
    <property type="entry name" value="ZINC_FINGER_C2H2_2"/>
    <property type="match status" value="2"/>
</dbReference>
<dbReference type="GO" id="GO:0000433">
    <property type="term" value="P:carbon catabolite repression of transcription from RNA polymerase II promoter by glucose"/>
    <property type="evidence" value="ECO:0007669"/>
    <property type="project" value="TreeGrafter"/>
</dbReference>
<sequence>KKDPSSRPYKCPLCEKAFHRLEHQTRHIRTHTGEKPHACTFPGCFKRFSRSDELTRHLRIHTNPNSRRNKNLNKHNINYTNNPRNIKSEDPETPPLTKLPSTMNIDILASAASEELSKIANPSKSLPSLTDYFGNSMNKAPGVHYNFSSDRATFHLNDSKSSNSLQYLSKPSHNKSHIIEDSDLDYVKSRLKKSRPNSPNPKPFTLPNSPVLGLSSNNTPIISANNSSTNLSSLLMTPAFRTTSMDHNST</sequence>
<keyword evidence="8 17" id="KW-0238">DNA-binding</keyword>
<dbReference type="PROSITE" id="PS00028">
    <property type="entry name" value="ZINC_FINGER_C2H2_1"/>
    <property type="match status" value="2"/>
</dbReference>
<dbReference type="Proteomes" id="UP000002258">
    <property type="component" value="Chromosome 6"/>
</dbReference>
<dbReference type="PANTHER" id="PTHR47428:SF1">
    <property type="entry name" value="REGULATORY PROTEIN MIG1-RELATED"/>
    <property type="match status" value="1"/>
</dbReference>
<dbReference type="OMA" id="MTPVKTH"/>
<keyword evidence="2" id="KW-0678">Repressor</keyword>
<feature type="domain" description="C2H2-type" evidence="16">
    <location>
        <begin position="37"/>
        <end position="66"/>
    </location>
</feature>
<dbReference type="PANTHER" id="PTHR47428">
    <property type="entry name" value="REGULATORY PROTEIN MIG1-RELATED"/>
    <property type="match status" value="1"/>
</dbReference>
<gene>
    <name evidence="17" type="primary">MIG2</name>
    <name evidence="17" type="ORF">PICST_48819</name>
</gene>
<dbReference type="GO" id="GO:0000978">
    <property type="term" value="F:RNA polymerase II cis-regulatory region sequence-specific DNA binding"/>
    <property type="evidence" value="ECO:0007669"/>
    <property type="project" value="TreeGrafter"/>
</dbReference>
<evidence type="ECO:0000256" key="9">
    <source>
        <dbReference type="ARBA" id="ARBA00023163"/>
    </source>
</evidence>
<dbReference type="AlphaFoldDB" id="A3LYJ9"/>
<feature type="non-terminal residue" evidence="17">
    <location>
        <position position="1"/>
    </location>
</feature>
<evidence type="ECO:0000256" key="15">
    <source>
        <dbReference type="SAM" id="MobiDB-lite"/>
    </source>
</evidence>
<keyword evidence="10" id="KW-0539">Nucleus</keyword>
<dbReference type="InterPro" id="IPR013087">
    <property type="entry name" value="Znf_C2H2_type"/>
</dbReference>
<dbReference type="SUPFAM" id="SSF57667">
    <property type="entry name" value="beta-beta-alpha zinc fingers"/>
    <property type="match status" value="1"/>
</dbReference>
<dbReference type="InterPro" id="IPR036236">
    <property type="entry name" value="Znf_C2H2_sf"/>
</dbReference>
<name>A3LYJ9_PICST</name>
<feature type="region of interest" description="Disordered" evidence="15">
    <location>
        <begin position="63"/>
        <end position="92"/>
    </location>
</feature>
<dbReference type="Pfam" id="PF00096">
    <property type="entry name" value="zf-C2H2"/>
    <property type="match status" value="2"/>
</dbReference>
<keyword evidence="3" id="KW-0479">Metal-binding</keyword>
<keyword evidence="7" id="KW-0805">Transcription regulation</keyword>
<evidence type="ECO:0000256" key="6">
    <source>
        <dbReference type="ARBA" id="ARBA00022833"/>
    </source>
</evidence>
<evidence type="ECO:0000256" key="10">
    <source>
        <dbReference type="ARBA" id="ARBA00023242"/>
    </source>
</evidence>
<evidence type="ECO:0000313" key="17">
    <source>
        <dbReference type="EMBL" id="ABN67989.2"/>
    </source>
</evidence>
<evidence type="ECO:0000256" key="11">
    <source>
        <dbReference type="ARBA" id="ARBA00038023"/>
    </source>
</evidence>
<dbReference type="HOGENOM" id="CLU_033549_0_0_1"/>
<evidence type="ECO:0000256" key="2">
    <source>
        <dbReference type="ARBA" id="ARBA00022491"/>
    </source>
</evidence>
<dbReference type="GO" id="GO:0005737">
    <property type="term" value="C:cytoplasm"/>
    <property type="evidence" value="ECO:0007669"/>
    <property type="project" value="TreeGrafter"/>
</dbReference>
<evidence type="ECO:0000256" key="8">
    <source>
        <dbReference type="ARBA" id="ARBA00023125"/>
    </source>
</evidence>
<protein>
    <recommendedName>
        <fullName evidence="13">Regulatory protein MIG1</fullName>
    </recommendedName>
</protein>
<feature type="domain" description="C2H2-type" evidence="16">
    <location>
        <begin position="9"/>
        <end position="36"/>
    </location>
</feature>
<keyword evidence="9" id="KW-0804">Transcription</keyword>
<comment type="function">
    <text evidence="12">Involved in glucose repression of glucose metabolism genes.</text>
</comment>
<dbReference type="OrthoDB" id="654211at2759"/>
<evidence type="ECO:0000259" key="16">
    <source>
        <dbReference type="PROSITE" id="PS50157"/>
    </source>
</evidence>
<proteinExistence type="inferred from homology"/>
<dbReference type="SMART" id="SM00355">
    <property type="entry name" value="ZnF_C2H2"/>
    <property type="match status" value="2"/>
</dbReference>
<accession>A3LYJ9</accession>
<evidence type="ECO:0000256" key="14">
    <source>
        <dbReference type="PROSITE-ProRule" id="PRU00042"/>
    </source>
</evidence>
<dbReference type="InParanoid" id="A3LYJ9"/>
<evidence type="ECO:0000313" key="18">
    <source>
        <dbReference type="Proteomes" id="UP000002258"/>
    </source>
</evidence>
<comment type="similarity">
    <text evidence="11">Belongs to the creA/MIG C2H2-type zinc-finger protein family.</text>
</comment>
<dbReference type="Gene3D" id="3.30.160.60">
    <property type="entry name" value="Classic Zinc Finger"/>
    <property type="match status" value="2"/>
</dbReference>
<feature type="compositionally biased region" description="Polar residues" evidence="15">
    <location>
        <begin position="74"/>
        <end position="85"/>
    </location>
</feature>
<dbReference type="STRING" id="322104.A3LYJ9"/>
<evidence type="ECO:0000256" key="12">
    <source>
        <dbReference type="ARBA" id="ARBA00056233"/>
    </source>
</evidence>
<dbReference type="EMBL" id="CP000500">
    <property type="protein sequence ID" value="ABN67989.2"/>
    <property type="molecule type" value="Genomic_DNA"/>
</dbReference>
<dbReference type="eggNOG" id="KOG1721">
    <property type="taxonomic scope" value="Eukaryota"/>
</dbReference>
<keyword evidence="18" id="KW-1185">Reference proteome</keyword>
<dbReference type="InterPro" id="IPR051007">
    <property type="entry name" value="creA/MIG_C2H2-ZnF"/>
</dbReference>
<dbReference type="FunFam" id="3.30.160.60:FF:000152">
    <property type="entry name" value="DNA-binding protein creA"/>
    <property type="match status" value="1"/>
</dbReference>